<organism evidence="1 2">
    <name type="scientific">Fusarium heterosporum</name>
    <dbReference type="NCBI Taxonomy" id="42747"/>
    <lineage>
        <taxon>Eukaryota</taxon>
        <taxon>Fungi</taxon>
        <taxon>Dikarya</taxon>
        <taxon>Ascomycota</taxon>
        <taxon>Pezizomycotina</taxon>
        <taxon>Sordariomycetes</taxon>
        <taxon>Hypocreomycetidae</taxon>
        <taxon>Hypocreales</taxon>
        <taxon>Nectriaceae</taxon>
        <taxon>Fusarium</taxon>
        <taxon>Fusarium heterosporum species complex</taxon>
    </lineage>
</organism>
<name>A0A8H5X1A7_FUSHE</name>
<protein>
    <submittedName>
        <fullName evidence="1">Uncharacterized protein</fullName>
    </submittedName>
</protein>
<reference evidence="1 2" key="1">
    <citation type="submission" date="2020-05" db="EMBL/GenBank/DDBJ databases">
        <title>Identification and distribution of gene clusters putatively required for synthesis of sphingolipid metabolism inhibitors in phylogenetically diverse species of the filamentous fungus Fusarium.</title>
        <authorList>
            <person name="Kim H.-S."/>
            <person name="Busman M."/>
            <person name="Brown D.W."/>
            <person name="Divon H."/>
            <person name="Uhlig S."/>
            <person name="Proctor R.H."/>
        </authorList>
    </citation>
    <scope>NUCLEOTIDE SEQUENCE [LARGE SCALE GENOMIC DNA]</scope>
    <source>
        <strain evidence="1 2">NRRL 20693</strain>
    </source>
</reference>
<dbReference type="Proteomes" id="UP000567885">
    <property type="component" value="Unassembled WGS sequence"/>
</dbReference>
<keyword evidence="2" id="KW-1185">Reference proteome</keyword>
<evidence type="ECO:0000313" key="2">
    <source>
        <dbReference type="Proteomes" id="UP000567885"/>
    </source>
</evidence>
<proteinExistence type="predicted"/>
<sequence length="74" mass="8106">MSSYSQDFSGSEPQDSTELQKYSIWMSRFTTDKIEALLDSSTADILLNQTQISIPSSCFAALPKLDALAHGEST</sequence>
<evidence type="ECO:0000313" key="1">
    <source>
        <dbReference type="EMBL" id="KAF5678635.1"/>
    </source>
</evidence>
<gene>
    <name evidence="1" type="ORF">FHETE_1187</name>
</gene>
<accession>A0A8H5X1A7</accession>
<dbReference type="AlphaFoldDB" id="A0A8H5X1A7"/>
<comment type="caution">
    <text evidence="1">The sequence shown here is derived from an EMBL/GenBank/DDBJ whole genome shotgun (WGS) entry which is preliminary data.</text>
</comment>
<dbReference type="EMBL" id="JAAGWQ010000017">
    <property type="protein sequence ID" value="KAF5678635.1"/>
    <property type="molecule type" value="Genomic_DNA"/>
</dbReference>